<feature type="transmembrane region" description="Helical" evidence="6">
    <location>
        <begin position="56"/>
        <end position="77"/>
    </location>
</feature>
<organism evidence="8 9">
    <name type="scientific">Lichenibacterium ramalinae</name>
    <dbReference type="NCBI Taxonomy" id="2316527"/>
    <lineage>
        <taxon>Bacteria</taxon>
        <taxon>Pseudomonadati</taxon>
        <taxon>Pseudomonadota</taxon>
        <taxon>Alphaproteobacteria</taxon>
        <taxon>Hyphomicrobiales</taxon>
        <taxon>Lichenihabitantaceae</taxon>
        <taxon>Lichenibacterium</taxon>
    </lineage>
</organism>
<evidence type="ECO:0000256" key="3">
    <source>
        <dbReference type="ARBA" id="ARBA00022692"/>
    </source>
</evidence>
<gene>
    <name evidence="8" type="ORF">D3272_22485</name>
</gene>
<comment type="caution">
    <text evidence="8">The sequence shown here is derived from an EMBL/GenBank/DDBJ whole genome shotgun (WGS) entry which is preliminary data.</text>
</comment>
<accession>A0A4Q2R6B7</accession>
<feature type="transmembrane region" description="Helical" evidence="6">
    <location>
        <begin position="282"/>
        <end position="300"/>
    </location>
</feature>
<evidence type="ECO:0000256" key="4">
    <source>
        <dbReference type="ARBA" id="ARBA00022989"/>
    </source>
</evidence>
<evidence type="ECO:0000256" key="6">
    <source>
        <dbReference type="SAM" id="Phobius"/>
    </source>
</evidence>
<dbReference type="PANTHER" id="PTHR42920:SF5">
    <property type="entry name" value="EAMA DOMAIN-CONTAINING PROTEIN"/>
    <property type="match status" value="1"/>
</dbReference>
<evidence type="ECO:0000313" key="9">
    <source>
        <dbReference type="Proteomes" id="UP000289411"/>
    </source>
</evidence>
<evidence type="ECO:0000313" key="8">
    <source>
        <dbReference type="EMBL" id="RYB02095.1"/>
    </source>
</evidence>
<dbReference type="InterPro" id="IPR051258">
    <property type="entry name" value="Diverse_Substrate_Transporter"/>
</dbReference>
<reference evidence="8 9" key="2">
    <citation type="submission" date="2019-02" db="EMBL/GenBank/DDBJ databases">
        <title>'Lichenibacterium ramalinii' gen. nov. sp. nov., 'Lichenibacterium minor' gen. nov. sp. nov.</title>
        <authorList>
            <person name="Pankratov T."/>
        </authorList>
    </citation>
    <scope>NUCLEOTIDE SEQUENCE [LARGE SCALE GENOMIC DNA]</scope>
    <source>
        <strain evidence="8 9">RmlP001</strain>
    </source>
</reference>
<feature type="transmembrane region" description="Helical" evidence="6">
    <location>
        <begin position="163"/>
        <end position="184"/>
    </location>
</feature>
<proteinExistence type="predicted"/>
<dbReference type="GO" id="GO:0005886">
    <property type="term" value="C:plasma membrane"/>
    <property type="evidence" value="ECO:0007669"/>
    <property type="project" value="UniProtKB-SubCell"/>
</dbReference>
<feature type="transmembrane region" description="Helical" evidence="6">
    <location>
        <begin position="140"/>
        <end position="157"/>
    </location>
</feature>
<dbReference type="PANTHER" id="PTHR42920">
    <property type="entry name" value="OS03G0707200 PROTEIN-RELATED"/>
    <property type="match status" value="1"/>
</dbReference>
<feature type="transmembrane region" description="Helical" evidence="6">
    <location>
        <begin position="196"/>
        <end position="214"/>
    </location>
</feature>
<name>A0A4Q2R6B7_9HYPH</name>
<feature type="domain" description="EamA" evidence="7">
    <location>
        <begin position="167"/>
        <end position="295"/>
    </location>
</feature>
<evidence type="ECO:0000256" key="2">
    <source>
        <dbReference type="ARBA" id="ARBA00022475"/>
    </source>
</evidence>
<keyword evidence="3 6" id="KW-0812">Transmembrane</keyword>
<keyword evidence="2" id="KW-1003">Cell membrane</keyword>
<keyword evidence="5 6" id="KW-0472">Membrane</keyword>
<evidence type="ECO:0000256" key="5">
    <source>
        <dbReference type="ARBA" id="ARBA00023136"/>
    </source>
</evidence>
<evidence type="ECO:0000259" key="7">
    <source>
        <dbReference type="Pfam" id="PF00892"/>
    </source>
</evidence>
<protein>
    <submittedName>
        <fullName evidence="8">EamA family transporter</fullName>
    </submittedName>
</protein>
<feature type="transmembrane region" description="Helical" evidence="6">
    <location>
        <begin position="255"/>
        <end position="276"/>
    </location>
</feature>
<feature type="transmembrane region" description="Helical" evidence="6">
    <location>
        <begin position="115"/>
        <end position="133"/>
    </location>
</feature>
<dbReference type="SUPFAM" id="SSF103481">
    <property type="entry name" value="Multidrug resistance efflux transporter EmrE"/>
    <property type="match status" value="2"/>
</dbReference>
<dbReference type="Proteomes" id="UP000289411">
    <property type="component" value="Unassembled WGS sequence"/>
</dbReference>
<feature type="transmembrane region" description="Helical" evidence="6">
    <location>
        <begin position="89"/>
        <end position="109"/>
    </location>
</feature>
<keyword evidence="4 6" id="KW-1133">Transmembrane helix</keyword>
<evidence type="ECO:0000256" key="1">
    <source>
        <dbReference type="ARBA" id="ARBA00004651"/>
    </source>
</evidence>
<dbReference type="InterPro" id="IPR037185">
    <property type="entry name" value="EmrE-like"/>
</dbReference>
<reference evidence="8 9" key="1">
    <citation type="submission" date="2018-09" db="EMBL/GenBank/DDBJ databases">
        <authorList>
            <person name="Grouzdev D.S."/>
            <person name="Krutkina M.S."/>
        </authorList>
    </citation>
    <scope>NUCLEOTIDE SEQUENCE [LARGE SCALE GENOMIC DNA]</scope>
    <source>
        <strain evidence="8 9">RmlP001</strain>
    </source>
</reference>
<dbReference type="EMBL" id="QYBC01000023">
    <property type="protein sequence ID" value="RYB02095.1"/>
    <property type="molecule type" value="Genomic_DNA"/>
</dbReference>
<keyword evidence="9" id="KW-1185">Reference proteome</keyword>
<dbReference type="AlphaFoldDB" id="A0A4Q2R6B7"/>
<dbReference type="InterPro" id="IPR000620">
    <property type="entry name" value="EamA_dom"/>
</dbReference>
<feature type="transmembrane region" description="Helical" evidence="6">
    <location>
        <begin position="220"/>
        <end position="243"/>
    </location>
</feature>
<sequence>MTGDEAARGRSHAAPTARPAAAAAAHPVLLPVAAVVAGILSIAVGTSLSKGLFPRVGAEGTTALRVGFATLLLLAAWRPWRRALTRRDAAAVALYGIALGTMNLVFYLALRTIPFGIAVAIEFAGPLCVAALSSRRALDLVWIGLAVVGLGLLLPLGDASRGLDPAGLALAAAAGIGWALYIVFGQRAGRLRGPDSVALGSAIAAALVIPFGVAKAGTALLAPATLMAGLGVALLSSAVPYSLEMYALQRLPRQTFGVLLSIEPAVAALAGMAFLGESLVPLQWLAIGCVVAASIGSAASA</sequence>
<comment type="subcellular location">
    <subcellularLocation>
        <location evidence="1">Cell membrane</location>
        <topology evidence="1">Multi-pass membrane protein</topology>
    </subcellularLocation>
</comment>
<dbReference type="Pfam" id="PF00892">
    <property type="entry name" value="EamA"/>
    <property type="match status" value="1"/>
</dbReference>
<dbReference type="OrthoDB" id="9815120at2"/>
<feature type="transmembrane region" description="Helical" evidence="6">
    <location>
        <begin position="20"/>
        <end position="44"/>
    </location>
</feature>